<feature type="binding site" evidence="4">
    <location>
        <position position="164"/>
    </location>
    <ligand>
        <name>a divalent metal cation</name>
        <dbReference type="ChEBI" id="CHEBI:60240"/>
        <label>2</label>
    </ligand>
</feature>
<evidence type="ECO:0000256" key="3">
    <source>
        <dbReference type="ARBA" id="ARBA00022801"/>
    </source>
</evidence>
<feature type="binding site" evidence="4">
    <location>
        <position position="8"/>
    </location>
    <ligand>
        <name>a divalent metal cation</name>
        <dbReference type="ChEBI" id="CHEBI:60240"/>
        <label>1</label>
    </ligand>
</feature>
<comment type="caution">
    <text evidence="5">The sequence shown here is derived from an EMBL/GenBank/DDBJ whole genome shotgun (WGS) entry which is preliminary data.</text>
</comment>
<dbReference type="Gene3D" id="3.20.20.140">
    <property type="entry name" value="Metal-dependent hydrolases"/>
    <property type="match status" value="1"/>
</dbReference>
<evidence type="ECO:0000256" key="4">
    <source>
        <dbReference type="PIRSR" id="PIRSR005902-1"/>
    </source>
</evidence>
<dbReference type="PANTHER" id="PTHR46124">
    <property type="entry name" value="D-AMINOACYL-TRNA DEACYLASE"/>
    <property type="match status" value="1"/>
</dbReference>
<dbReference type="SUPFAM" id="SSF51556">
    <property type="entry name" value="Metallo-dependent hydrolases"/>
    <property type="match status" value="1"/>
</dbReference>
<dbReference type="PROSITE" id="PS01137">
    <property type="entry name" value="TATD_1"/>
    <property type="match status" value="1"/>
</dbReference>
<feature type="binding site" evidence="4">
    <location>
        <position position="6"/>
    </location>
    <ligand>
        <name>a divalent metal cation</name>
        <dbReference type="ChEBI" id="CHEBI:60240"/>
        <label>1</label>
    </ligand>
</feature>
<evidence type="ECO:0000256" key="1">
    <source>
        <dbReference type="ARBA" id="ARBA00009275"/>
    </source>
</evidence>
<dbReference type="EMBL" id="SMRS01000005">
    <property type="protein sequence ID" value="KAA0874653.1"/>
    <property type="molecule type" value="Genomic_DNA"/>
</dbReference>
<keyword evidence="3" id="KW-0378">Hydrolase</keyword>
<dbReference type="Pfam" id="PF01026">
    <property type="entry name" value="TatD_DNase"/>
    <property type="match status" value="1"/>
</dbReference>
<gene>
    <name evidence="5" type="ORF">E1H14_07430</name>
</gene>
<feature type="binding site" evidence="4">
    <location>
        <position position="104"/>
    </location>
    <ligand>
        <name>a divalent metal cation</name>
        <dbReference type="ChEBI" id="CHEBI:60240"/>
        <label>1</label>
    </ligand>
</feature>
<dbReference type="PIRSF" id="PIRSF005902">
    <property type="entry name" value="DNase_TatD"/>
    <property type="match status" value="1"/>
</dbReference>
<feature type="binding site" evidence="4">
    <location>
        <position position="140"/>
    </location>
    <ligand>
        <name>a divalent metal cation</name>
        <dbReference type="ChEBI" id="CHEBI:60240"/>
        <label>2</label>
    </ligand>
</feature>
<dbReference type="GO" id="GO:0046872">
    <property type="term" value="F:metal ion binding"/>
    <property type="evidence" value="ECO:0007669"/>
    <property type="project" value="UniProtKB-KW"/>
</dbReference>
<evidence type="ECO:0000313" key="5">
    <source>
        <dbReference type="EMBL" id="KAA0874653.1"/>
    </source>
</evidence>
<organism evidence="5 6">
    <name type="scientific">Nitrincola tapanii</name>
    <dbReference type="NCBI Taxonomy" id="1708751"/>
    <lineage>
        <taxon>Bacteria</taxon>
        <taxon>Pseudomonadati</taxon>
        <taxon>Pseudomonadota</taxon>
        <taxon>Gammaproteobacteria</taxon>
        <taxon>Oceanospirillales</taxon>
        <taxon>Oceanospirillaceae</taxon>
        <taxon>Nitrincola</taxon>
    </lineage>
</organism>
<accession>A0A5A9W270</accession>
<sequence length="268" mass="29330">MLIDTHCHLDFPELELECQLWLQEIAGLDSASRVAEGRLVERILVPAISAEFFPRVLACAQREPDRIKVALGLHPCFLAAHQAQSLEVLEAQLADNPKVVALGEIGLDAREGQADLAEQIPWLEAQLRLAQSYSKPVLLHVVKAHDQVLALLRRFSLPCGGIVHAFSGSAQQAQQYIALGFCLGVGGVLTYPRAHKLRRLVQQLPLEHWVLETDAPDMVPAGVQGCNSPRYLPEIAHVLAELRQESLANVIAQTGQNACRLIPQLAGP</sequence>
<dbReference type="InterPro" id="IPR032466">
    <property type="entry name" value="Metal_Hydrolase"/>
</dbReference>
<dbReference type="Proteomes" id="UP000325302">
    <property type="component" value="Unassembled WGS sequence"/>
</dbReference>
<dbReference type="GO" id="GO:0005829">
    <property type="term" value="C:cytosol"/>
    <property type="evidence" value="ECO:0007669"/>
    <property type="project" value="TreeGrafter"/>
</dbReference>
<proteinExistence type="inferred from homology"/>
<protein>
    <submittedName>
        <fullName evidence="5">TatD family deoxyribonuclease</fullName>
    </submittedName>
</protein>
<keyword evidence="2 4" id="KW-0479">Metal-binding</keyword>
<dbReference type="RefSeq" id="WP_149390834.1">
    <property type="nucleotide sequence ID" value="NZ_SMRS01000005.1"/>
</dbReference>
<evidence type="ECO:0000313" key="6">
    <source>
        <dbReference type="Proteomes" id="UP000325302"/>
    </source>
</evidence>
<dbReference type="GO" id="GO:0016788">
    <property type="term" value="F:hydrolase activity, acting on ester bonds"/>
    <property type="evidence" value="ECO:0007669"/>
    <property type="project" value="InterPro"/>
</dbReference>
<dbReference type="AlphaFoldDB" id="A0A5A9W270"/>
<name>A0A5A9W270_9GAMM</name>
<dbReference type="CDD" id="cd01310">
    <property type="entry name" value="TatD_DNAse"/>
    <property type="match status" value="1"/>
</dbReference>
<dbReference type="InterPro" id="IPR001130">
    <property type="entry name" value="TatD-like"/>
</dbReference>
<keyword evidence="6" id="KW-1185">Reference proteome</keyword>
<dbReference type="FunFam" id="3.20.20.140:FF:000005">
    <property type="entry name" value="TatD family hydrolase"/>
    <property type="match status" value="1"/>
</dbReference>
<evidence type="ECO:0000256" key="2">
    <source>
        <dbReference type="ARBA" id="ARBA00022723"/>
    </source>
</evidence>
<feature type="binding site" evidence="4">
    <location>
        <position position="214"/>
    </location>
    <ligand>
        <name>a divalent metal cation</name>
        <dbReference type="ChEBI" id="CHEBI:60240"/>
        <label>1</label>
    </ligand>
</feature>
<dbReference type="InterPro" id="IPR018228">
    <property type="entry name" value="DNase_TatD-rel_CS"/>
</dbReference>
<dbReference type="PANTHER" id="PTHR46124:SF3">
    <property type="entry name" value="HYDROLASE"/>
    <property type="match status" value="1"/>
</dbReference>
<reference evidence="5 6" key="1">
    <citation type="submission" date="2019-03" db="EMBL/GenBank/DDBJ databases">
        <title>Nitrincola sp. nov. isolated from an Indian soda lake.</title>
        <authorList>
            <person name="Joshi A."/>
            <person name="Thite S.V."/>
            <person name="Joseph N."/>
            <person name="Dhotre D."/>
            <person name="Moorthy M."/>
            <person name="Shouche Y.S."/>
        </authorList>
    </citation>
    <scope>NUCLEOTIDE SEQUENCE [LARGE SCALE GENOMIC DNA]</scope>
    <source>
        <strain evidence="5 6">MEB193</strain>
    </source>
</reference>
<comment type="similarity">
    <text evidence="1">Belongs to the metallo-dependent hydrolases superfamily. TatD-type hydrolase family.</text>
</comment>
<dbReference type="OrthoDB" id="9810005at2"/>